<keyword evidence="2" id="KW-1185">Reference proteome</keyword>
<gene>
    <name evidence="1" type="ORF">DSO57_1001811</name>
</gene>
<comment type="caution">
    <text evidence="1">The sequence shown here is derived from an EMBL/GenBank/DDBJ whole genome shotgun (WGS) entry which is preliminary data.</text>
</comment>
<evidence type="ECO:0000313" key="2">
    <source>
        <dbReference type="Proteomes" id="UP001165960"/>
    </source>
</evidence>
<accession>A0ACC2U762</accession>
<sequence>MQEMDSPITGDALKPASNHRPVSSHPPREAVAVNEDPIDSDPTLPDESDDISQDLNQTKPLENISPQNQTKPLMENISLQNQTKSQSIPAETSTPSPVATPSSVPSVGAGSKCRDKCITLKSTSASDMLSCYSDCKGKPESLYVPTSISERAYSTALAKSEGYTPEKTAIEVAQYDDSGSIRSKSIILPIAILLLGYQLI</sequence>
<proteinExistence type="predicted"/>
<dbReference type="EMBL" id="QTSX02001424">
    <property type="protein sequence ID" value="KAJ9082744.1"/>
    <property type="molecule type" value="Genomic_DNA"/>
</dbReference>
<organism evidence="1 2">
    <name type="scientific">Entomophthora muscae</name>
    <dbReference type="NCBI Taxonomy" id="34485"/>
    <lineage>
        <taxon>Eukaryota</taxon>
        <taxon>Fungi</taxon>
        <taxon>Fungi incertae sedis</taxon>
        <taxon>Zoopagomycota</taxon>
        <taxon>Entomophthoromycotina</taxon>
        <taxon>Entomophthoromycetes</taxon>
        <taxon>Entomophthorales</taxon>
        <taxon>Entomophthoraceae</taxon>
        <taxon>Entomophthora</taxon>
    </lineage>
</organism>
<dbReference type="Proteomes" id="UP001165960">
    <property type="component" value="Unassembled WGS sequence"/>
</dbReference>
<evidence type="ECO:0000313" key="1">
    <source>
        <dbReference type="EMBL" id="KAJ9082744.1"/>
    </source>
</evidence>
<reference evidence="1" key="1">
    <citation type="submission" date="2022-04" db="EMBL/GenBank/DDBJ databases">
        <title>Genome of the entomopathogenic fungus Entomophthora muscae.</title>
        <authorList>
            <person name="Elya C."/>
            <person name="Lovett B.R."/>
            <person name="Lee E."/>
            <person name="Macias A.M."/>
            <person name="Hajek A.E."/>
            <person name="De Bivort B.L."/>
            <person name="Kasson M.T."/>
            <person name="De Fine Licht H.H."/>
            <person name="Stajich J.E."/>
        </authorList>
    </citation>
    <scope>NUCLEOTIDE SEQUENCE</scope>
    <source>
        <strain evidence="1">Berkeley</strain>
    </source>
</reference>
<protein>
    <submittedName>
        <fullName evidence="1">Uncharacterized protein</fullName>
    </submittedName>
</protein>
<name>A0ACC2U762_9FUNG</name>